<comment type="caution">
    <text evidence="1">The sequence shown here is derived from an EMBL/GenBank/DDBJ whole genome shotgun (WGS) entry which is preliminary data.</text>
</comment>
<gene>
    <name evidence="1" type="ORF">O181_037764</name>
</gene>
<dbReference type="Proteomes" id="UP000765509">
    <property type="component" value="Unassembled WGS sequence"/>
</dbReference>
<accession>A0A9Q3D708</accession>
<reference evidence="1" key="1">
    <citation type="submission" date="2021-03" db="EMBL/GenBank/DDBJ databases">
        <title>Draft genome sequence of rust myrtle Austropuccinia psidii MF-1, a brazilian biotype.</title>
        <authorList>
            <person name="Quecine M.C."/>
            <person name="Pachon D.M.R."/>
            <person name="Bonatelli M.L."/>
            <person name="Correr F.H."/>
            <person name="Franceschini L.M."/>
            <person name="Leite T.F."/>
            <person name="Margarido G.R.A."/>
            <person name="Almeida C.A."/>
            <person name="Ferrarezi J.A."/>
            <person name="Labate C.A."/>
        </authorList>
    </citation>
    <scope>NUCLEOTIDE SEQUENCE</scope>
    <source>
        <strain evidence="1">MF-1</strain>
    </source>
</reference>
<dbReference type="AlphaFoldDB" id="A0A9Q3D708"/>
<sequence length="92" mass="11113">MWKRACDAAAKYVAEAQEYNKQRYDKTHMEPDFKEGDQVSFHYHQDDRENEVEVRLTEEFSRKHPVFPVHSVKPYFQTGEDRFPSRNKTYNP</sequence>
<proteinExistence type="predicted"/>
<keyword evidence="2" id="KW-1185">Reference proteome</keyword>
<evidence type="ECO:0000313" key="2">
    <source>
        <dbReference type="Proteomes" id="UP000765509"/>
    </source>
</evidence>
<organism evidence="1 2">
    <name type="scientific">Austropuccinia psidii MF-1</name>
    <dbReference type="NCBI Taxonomy" id="1389203"/>
    <lineage>
        <taxon>Eukaryota</taxon>
        <taxon>Fungi</taxon>
        <taxon>Dikarya</taxon>
        <taxon>Basidiomycota</taxon>
        <taxon>Pucciniomycotina</taxon>
        <taxon>Pucciniomycetes</taxon>
        <taxon>Pucciniales</taxon>
        <taxon>Sphaerophragmiaceae</taxon>
        <taxon>Austropuccinia</taxon>
    </lineage>
</organism>
<evidence type="ECO:0000313" key="1">
    <source>
        <dbReference type="EMBL" id="MBW0498049.1"/>
    </source>
</evidence>
<dbReference type="EMBL" id="AVOT02014535">
    <property type="protein sequence ID" value="MBW0498049.1"/>
    <property type="molecule type" value="Genomic_DNA"/>
</dbReference>
<protein>
    <submittedName>
        <fullName evidence="1">Uncharacterized protein</fullName>
    </submittedName>
</protein>
<name>A0A9Q3D708_9BASI</name>